<dbReference type="Pfam" id="PF13302">
    <property type="entry name" value="Acetyltransf_3"/>
    <property type="match status" value="1"/>
</dbReference>
<dbReference type="InterPro" id="IPR016181">
    <property type="entry name" value="Acyl_CoA_acyltransferase"/>
</dbReference>
<evidence type="ECO:0000313" key="2">
    <source>
        <dbReference type="EMBL" id="CAB4533932.1"/>
    </source>
</evidence>
<evidence type="ECO:0000313" key="3">
    <source>
        <dbReference type="EMBL" id="CAB4585766.1"/>
    </source>
</evidence>
<dbReference type="SUPFAM" id="SSF55729">
    <property type="entry name" value="Acyl-CoA N-acyltransferases (Nat)"/>
    <property type="match status" value="1"/>
</dbReference>
<dbReference type="AlphaFoldDB" id="A0A6J6FAK9"/>
<name>A0A6J6FAK9_9ZZZZ</name>
<evidence type="ECO:0000313" key="4">
    <source>
        <dbReference type="EMBL" id="CAB4864814.1"/>
    </source>
</evidence>
<dbReference type="GO" id="GO:0016747">
    <property type="term" value="F:acyltransferase activity, transferring groups other than amino-acyl groups"/>
    <property type="evidence" value="ECO:0007669"/>
    <property type="project" value="InterPro"/>
</dbReference>
<dbReference type="PROSITE" id="PS51186">
    <property type="entry name" value="GNAT"/>
    <property type="match status" value="1"/>
</dbReference>
<sequence>MPFPLLSPRVSIEPLTMRDVDEFVRYRQVPEIARFQSWDTNYSAEHGVDLVQSQEGVVLPAPDNWLQLAIHDRETGELLGDLALHTIDTAELSFEIGFTLAPQNQGNGIAREATRRLLDFLFDELGAISVCAHCDSRNSKSITLLRALGFQHRPSKSWTENFKGESIVVNYFSVIAQDFHSQI</sequence>
<proteinExistence type="predicted"/>
<dbReference type="InterPro" id="IPR000182">
    <property type="entry name" value="GNAT_dom"/>
</dbReference>
<evidence type="ECO:0000259" key="1">
    <source>
        <dbReference type="PROSITE" id="PS51186"/>
    </source>
</evidence>
<dbReference type="EMBL" id="CAEZSG010000033">
    <property type="protein sequence ID" value="CAB4533932.1"/>
    <property type="molecule type" value="Genomic_DNA"/>
</dbReference>
<dbReference type="PANTHER" id="PTHR43792">
    <property type="entry name" value="GNAT FAMILY, PUTATIVE (AFU_ORTHOLOGUE AFUA_3G00765)-RELATED-RELATED"/>
    <property type="match status" value="1"/>
</dbReference>
<feature type="domain" description="N-acetyltransferase" evidence="1">
    <location>
        <begin position="10"/>
        <end position="170"/>
    </location>
</feature>
<dbReference type="InterPro" id="IPR051531">
    <property type="entry name" value="N-acetyltransferase"/>
</dbReference>
<dbReference type="EMBL" id="CAFBLF010000073">
    <property type="protein sequence ID" value="CAB4864814.1"/>
    <property type="molecule type" value="Genomic_DNA"/>
</dbReference>
<dbReference type="PANTHER" id="PTHR43792:SF1">
    <property type="entry name" value="N-ACETYLTRANSFERASE DOMAIN-CONTAINING PROTEIN"/>
    <property type="match status" value="1"/>
</dbReference>
<organism evidence="3">
    <name type="scientific">freshwater metagenome</name>
    <dbReference type="NCBI Taxonomy" id="449393"/>
    <lineage>
        <taxon>unclassified sequences</taxon>
        <taxon>metagenomes</taxon>
        <taxon>ecological metagenomes</taxon>
    </lineage>
</organism>
<protein>
    <submittedName>
        <fullName evidence="3">Unannotated protein</fullName>
    </submittedName>
</protein>
<dbReference type="Gene3D" id="3.40.630.30">
    <property type="match status" value="1"/>
</dbReference>
<accession>A0A6J6FAK9</accession>
<reference evidence="3" key="1">
    <citation type="submission" date="2020-05" db="EMBL/GenBank/DDBJ databases">
        <authorList>
            <person name="Chiriac C."/>
            <person name="Salcher M."/>
            <person name="Ghai R."/>
            <person name="Kavagutti S V."/>
        </authorList>
    </citation>
    <scope>NUCLEOTIDE SEQUENCE</scope>
</reference>
<gene>
    <name evidence="2" type="ORF">UFOPK1413_00333</name>
    <name evidence="3" type="ORF">UFOPK1767_00624</name>
    <name evidence="4" type="ORF">UFOPK3339_00592</name>
</gene>
<dbReference type="EMBL" id="CAEZTZ010000072">
    <property type="protein sequence ID" value="CAB4585766.1"/>
    <property type="molecule type" value="Genomic_DNA"/>
</dbReference>